<comment type="subcellular location">
    <subcellularLocation>
        <location evidence="1">Cell outer membrane</location>
    </subcellularLocation>
</comment>
<keyword evidence="4" id="KW-0472">Membrane</keyword>
<feature type="chain" id="PRO_5002489284" description="RagB/SusD domain-containing protein" evidence="6">
    <location>
        <begin position="17"/>
        <end position="634"/>
    </location>
</feature>
<feature type="signal peptide" evidence="6">
    <location>
        <begin position="1"/>
        <end position="16"/>
    </location>
</feature>
<dbReference type="PATRIC" id="fig|927665.4.peg.3409"/>
<comment type="similarity">
    <text evidence="2">Belongs to the SusD family.</text>
</comment>
<protein>
    <recommendedName>
        <fullName evidence="11">RagB/SusD domain-containing protein</fullName>
    </recommendedName>
</protein>
<dbReference type="Gene3D" id="1.25.40.390">
    <property type="match status" value="1"/>
</dbReference>
<sequence>MKSIFKYILCTCVAVAATSCDFLDVVPDNIATEEHAFADRYTVEKYLATCYSKFPSTMNRNANPAIFGALEMILNTEYNTEKGMQFGLGLDSSTSALINYWGTGGLYAGIRECNTFMKGIVNVEDLDEYEKQRMIAEVKLIKAYLHFYLLSYYGPICPLRESPPVTESTQGVRVYREKVDDCFQYVMDLINEVIDSESLPLVLTNPSSELGRFTQPAAHMLKAKVLLYWASPLFNGNTDYNSFLDHNGEPFFNQVYDPTRWTAAAEACKKAVEVSEAAGIRLYQTSDYVATKPLSDQTLLVQTLRGVISHRWNPEVIWSNTASIVDGGFQMECFTYFETSTSLNNVWQKMSVPLSTVERFYSKNGVPIEEDNTYDYASRYSLRVSDAEHRYYIQRGEQTAALNFDREPRFYSTLGFDRGKWYGNSYKNMPDDDAECLYPKNRFGEVSSVGNPGHYNATGYWPKKLVSINSSFRDANSITWESYPFPDMRYADLLLMCAEALNESKDAPDAEVYKYIDMVRERAGLKGVVESWSKYSKQPNKPTTKEGMRDIIRQERKIELTCEGSYYWDSHRWKTALAEQNRIIEGWNINASDVKNYYTPTAIYEQSFEFKNYFAPIPESEIVKNPLLRQNMGW</sequence>
<evidence type="ECO:0000313" key="9">
    <source>
        <dbReference type="EMBL" id="KKB53769.1"/>
    </source>
</evidence>
<evidence type="ECO:0000256" key="6">
    <source>
        <dbReference type="SAM" id="SignalP"/>
    </source>
</evidence>
<dbReference type="InterPro" id="IPR033985">
    <property type="entry name" value="SusD-like_N"/>
</dbReference>
<dbReference type="STRING" id="927665.HMPREF1535_03317"/>
<feature type="domain" description="RagB/SusD" evidence="7">
    <location>
        <begin position="314"/>
        <end position="634"/>
    </location>
</feature>
<evidence type="ECO:0000256" key="4">
    <source>
        <dbReference type="ARBA" id="ARBA00023136"/>
    </source>
</evidence>
<evidence type="ECO:0000259" key="8">
    <source>
        <dbReference type="Pfam" id="PF14322"/>
    </source>
</evidence>
<gene>
    <name evidence="9" type="ORF">HMPREF1535_03317</name>
</gene>
<keyword evidence="5" id="KW-0998">Cell outer membrane</keyword>
<dbReference type="GO" id="GO:0009279">
    <property type="term" value="C:cell outer membrane"/>
    <property type="evidence" value="ECO:0007669"/>
    <property type="project" value="UniProtKB-SubCell"/>
</dbReference>
<feature type="domain" description="SusD-like N-terminal" evidence="8">
    <location>
        <begin position="21"/>
        <end position="226"/>
    </location>
</feature>
<dbReference type="HOGENOM" id="CLU_015553_0_3_10"/>
<dbReference type="Pfam" id="PF07980">
    <property type="entry name" value="SusD_RagB"/>
    <property type="match status" value="1"/>
</dbReference>
<evidence type="ECO:0000313" key="10">
    <source>
        <dbReference type="Proteomes" id="UP000033047"/>
    </source>
</evidence>
<evidence type="ECO:0000256" key="2">
    <source>
        <dbReference type="ARBA" id="ARBA00006275"/>
    </source>
</evidence>
<dbReference type="SUPFAM" id="SSF48452">
    <property type="entry name" value="TPR-like"/>
    <property type="match status" value="1"/>
</dbReference>
<evidence type="ECO:0000256" key="3">
    <source>
        <dbReference type="ARBA" id="ARBA00022729"/>
    </source>
</evidence>
<dbReference type="InterPro" id="IPR011990">
    <property type="entry name" value="TPR-like_helical_dom_sf"/>
</dbReference>
<proteinExistence type="inferred from homology"/>
<dbReference type="RefSeq" id="WP_046146840.1">
    <property type="nucleotide sequence ID" value="NZ_KQ033913.1"/>
</dbReference>
<dbReference type="EMBL" id="AQHV01000014">
    <property type="protein sequence ID" value="KKB53769.1"/>
    <property type="molecule type" value="Genomic_DNA"/>
</dbReference>
<dbReference type="InterPro" id="IPR012944">
    <property type="entry name" value="SusD_RagB_dom"/>
</dbReference>
<evidence type="ECO:0000256" key="5">
    <source>
        <dbReference type="ARBA" id="ARBA00023237"/>
    </source>
</evidence>
<dbReference type="Proteomes" id="UP000033047">
    <property type="component" value="Unassembled WGS sequence"/>
</dbReference>
<keyword evidence="3 6" id="KW-0732">Signal</keyword>
<dbReference type="PROSITE" id="PS51257">
    <property type="entry name" value="PROKAR_LIPOPROTEIN"/>
    <property type="match status" value="1"/>
</dbReference>
<name>A0A0F5J7K8_9BACT</name>
<dbReference type="Pfam" id="PF14322">
    <property type="entry name" value="SusD-like_3"/>
    <property type="match status" value="1"/>
</dbReference>
<dbReference type="AlphaFoldDB" id="A0A0F5J7K8"/>
<evidence type="ECO:0000256" key="1">
    <source>
        <dbReference type="ARBA" id="ARBA00004442"/>
    </source>
</evidence>
<evidence type="ECO:0008006" key="11">
    <source>
        <dbReference type="Google" id="ProtNLM"/>
    </source>
</evidence>
<accession>A0A0F5J7K8</accession>
<comment type="caution">
    <text evidence="9">The sequence shown here is derived from an EMBL/GenBank/DDBJ whole genome shotgun (WGS) entry which is preliminary data.</text>
</comment>
<organism evidence="9 10">
    <name type="scientific">Parabacteroides goldsteinii DSM 19448 = WAL 12034</name>
    <dbReference type="NCBI Taxonomy" id="927665"/>
    <lineage>
        <taxon>Bacteria</taxon>
        <taxon>Pseudomonadati</taxon>
        <taxon>Bacteroidota</taxon>
        <taxon>Bacteroidia</taxon>
        <taxon>Bacteroidales</taxon>
        <taxon>Tannerellaceae</taxon>
        <taxon>Parabacteroides</taxon>
    </lineage>
</organism>
<evidence type="ECO:0000259" key="7">
    <source>
        <dbReference type="Pfam" id="PF07980"/>
    </source>
</evidence>
<reference evidence="9 10" key="1">
    <citation type="submission" date="2013-04" db="EMBL/GenBank/DDBJ databases">
        <title>The Genome Sequence of Parabacteroides goldsteinii DSM 19448.</title>
        <authorList>
            <consortium name="The Broad Institute Genomics Platform"/>
            <person name="Earl A."/>
            <person name="Ward D."/>
            <person name="Feldgarden M."/>
            <person name="Gevers D."/>
            <person name="Martens E."/>
            <person name="Sakamoto M."/>
            <person name="Benno Y."/>
            <person name="Song Y."/>
            <person name="Liu C."/>
            <person name="Lee J."/>
            <person name="Bolanos M."/>
            <person name="Vaisanen M.L."/>
            <person name="Finegold S.M."/>
            <person name="Walker B."/>
            <person name="Young S."/>
            <person name="Zeng Q."/>
            <person name="Gargeya S."/>
            <person name="Fitzgerald M."/>
            <person name="Haas B."/>
            <person name="Abouelleil A."/>
            <person name="Allen A.W."/>
            <person name="Alvarado L."/>
            <person name="Arachchi H.M."/>
            <person name="Berlin A.M."/>
            <person name="Chapman S.B."/>
            <person name="Gainer-Dewar J."/>
            <person name="Goldberg J."/>
            <person name="Griggs A."/>
            <person name="Gujja S."/>
            <person name="Hansen M."/>
            <person name="Howarth C."/>
            <person name="Imamovic A."/>
            <person name="Ireland A."/>
            <person name="Larimer J."/>
            <person name="McCowan C."/>
            <person name="Murphy C."/>
            <person name="Pearson M."/>
            <person name="Poon T.W."/>
            <person name="Priest M."/>
            <person name="Roberts A."/>
            <person name="Saif S."/>
            <person name="Shea T."/>
            <person name="Sisk P."/>
            <person name="Sykes S."/>
            <person name="Wortman J."/>
            <person name="Nusbaum C."/>
            <person name="Birren B."/>
        </authorList>
    </citation>
    <scope>NUCLEOTIDE SEQUENCE [LARGE SCALE GENOMIC DNA]</scope>
    <source>
        <strain evidence="9 10">DSM 19448</strain>
    </source>
</reference>